<gene>
    <name evidence="2" type="ORF">PENSTE_c003G00044</name>
</gene>
<dbReference type="OrthoDB" id="5327538at2759"/>
<evidence type="ECO:0000259" key="1">
    <source>
        <dbReference type="Pfam" id="PF01636"/>
    </source>
</evidence>
<dbReference type="InterPro" id="IPR051678">
    <property type="entry name" value="AGP_Transferase"/>
</dbReference>
<proteinExistence type="predicted"/>
<dbReference type="SUPFAM" id="SSF56112">
    <property type="entry name" value="Protein kinase-like (PK-like)"/>
    <property type="match status" value="1"/>
</dbReference>
<dbReference type="PANTHER" id="PTHR21310">
    <property type="entry name" value="AMINOGLYCOSIDE PHOSPHOTRANSFERASE-RELATED-RELATED"/>
    <property type="match status" value="1"/>
</dbReference>
<dbReference type="Proteomes" id="UP000191285">
    <property type="component" value="Unassembled WGS sequence"/>
</dbReference>
<evidence type="ECO:0000313" key="2">
    <source>
        <dbReference type="EMBL" id="OQE28286.1"/>
    </source>
</evidence>
<accession>A0A1V6TQ52</accession>
<dbReference type="STRING" id="303698.A0A1V6TQ52"/>
<name>A0A1V6TQ52_9EURO</name>
<dbReference type="Pfam" id="PF01636">
    <property type="entry name" value="APH"/>
    <property type="match status" value="1"/>
</dbReference>
<dbReference type="InterPro" id="IPR011009">
    <property type="entry name" value="Kinase-like_dom_sf"/>
</dbReference>
<dbReference type="InterPro" id="IPR002575">
    <property type="entry name" value="Aminoglycoside_PTrfase"/>
</dbReference>
<protein>
    <recommendedName>
        <fullName evidence="1">Aminoglycoside phosphotransferase domain-containing protein</fullName>
    </recommendedName>
</protein>
<dbReference type="EMBL" id="MLKD01000003">
    <property type="protein sequence ID" value="OQE28286.1"/>
    <property type="molecule type" value="Genomic_DNA"/>
</dbReference>
<reference evidence="3" key="1">
    <citation type="journal article" date="2017" name="Nat. Microbiol.">
        <title>Global analysis of biosynthetic gene clusters reveals vast potential of secondary metabolite production in Penicillium species.</title>
        <authorList>
            <person name="Nielsen J.C."/>
            <person name="Grijseels S."/>
            <person name="Prigent S."/>
            <person name="Ji B."/>
            <person name="Dainat J."/>
            <person name="Nielsen K.F."/>
            <person name="Frisvad J.C."/>
            <person name="Workman M."/>
            <person name="Nielsen J."/>
        </authorList>
    </citation>
    <scope>NUCLEOTIDE SEQUENCE [LARGE SCALE GENOMIC DNA]</scope>
    <source>
        <strain evidence="3">IBT 24891</strain>
    </source>
</reference>
<keyword evidence="3" id="KW-1185">Reference proteome</keyword>
<comment type="caution">
    <text evidence="2">The sequence shown here is derived from an EMBL/GenBank/DDBJ whole genome shotgun (WGS) entry which is preliminary data.</text>
</comment>
<evidence type="ECO:0000313" key="3">
    <source>
        <dbReference type="Proteomes" id="UP000191285"/>
    </source>
</evidence>
<organism evidence="2 3">
    <name type="scientific">Penicillium steckii</name>
    <dbReference type="NCBI Taxonomy" id="303698"/>
    <lineage>
        <taxon>Eukaryota</taxon>
        <taxon>Fungi</taxon>
        <taxon>Dikarya</taxon>
        <taxon>Ascomycota</taxon>
        <taxon>Pezizomycotina</taxon>
        <taxon>Eurotiomycetes</taxon>
        <taxon>Eurotiomycetidae</taxon>
        <taxon>Eurotiales</taxon>
        <taxon>Aspergillaceae</taxon>
        <taxon>Penicillium</taxon>
    </lineage>
</organism>
<feature type="domain" description="Aminoglycoside phosphotransferase" evidence="1">
    <location>
        <begin position="82"/>
        <end position="290"/>
    </location>
</feature>
<dbReference type="PANTHER" id="PTHR21310:SF15">
    <property type="entry name" value="AMINOGLYCOSIDE PHOSPHOTRANSFERASE DOMAIN-CONTAINING PROTEIN"/>
    <property type="match status" value="1"/>
</dbReference>
<dbReference type="AlphaFoldDB" id="A0A1V6TQ52"/>
<sequence length="407" mass="45738">MYLEVDNLRAKINDSAVCKRASELNGGLKCEIDHPPPWGRGALMGGANYHARIRLFENGSVWLVRVPRVDGSVPQSIIDYLIRSEYATLKFLETTKVPAPRVFDYGIAGDEKNTVGVSYIIMEEMTGQVWNSQGPSGKQFADDQDKERVWNGLADILVELRRHPFPKAGSLLPGLSPSKPVVSALASERFLVLSPSGPFSTAQEYYTSFAEQNMALIADGQLFTSFSVNAYLVFLFLKFKVQDLSPKVNDDFDTAEQFYLKHVDDKGDHLMVDDDLNIVGIIDWQMARVVPTSEAFGPSLVTADMGDIYDGVSSLTVHDHKLAHFLRAKGEDDLATIMGQNERLRRFFFGLDVDVPWDETLLLVRGIWDAFGIDRNTDWELWKADMLERNIHDKRLKGILDRFGEGP</sequence>